<dbReference type="Proteomes" id="UP001162483">
    <property type="component" value="Unassembled WGS sequence"/>
</dbReference>
<gene>
    <name evidence="2" type="ORF">SPARVUS_LOCUS9379294</name>
</gene>
<protein>
    <submittedName>
        <fullName evidence="2">Uncharacterized protein</fullName>
    </submittedName>
</protein>
<keyword evidence="3" id="KW-1185">Reference proteome</keyword>
<organism evidence="2 3">
    <name type="scientific">Staurois parvus</name>
    <dbReference type="NCBI Taxonomy" id="386267"/>
    <lineage>
        <taxon>Eukaryota</taxon>
        <taxon>Metazoa</taxon>
        <taxon>Chordata</taxon>
        <taxon>Craniata</taxon>
        <taxon>Vertebrata</taxon>
        <taxon>Euteleostomi</taxon>
        <taxon>Amphibia</taxon>
        <taxon>Batrachia</taxon>
        <taxon>Anura</taxon>
        <taxon>Neobatrachia</taxon>
        <taxon>Ranoidea</taxon>
        <taxon>Ranidae</taxon>
        <taxon>Staurois</taxon>
    </lineage>
</organism>
<evidence type="ECO:0000256" key="1">
    <source>
        <dbReference type="SAM" id="MobiDB-lite"/>
    </source>
</evidence>
<evidence type="ECO:0000313" key="3">
    <source>
        <dbReference type="Proteomes" id="UP001162483"/>
    </source>
</evidence>
<reference evidence="2" key="1">
    <citation type="submission" date="2023-05" db="EMBL/GenBank/DDBJ databases">
        <authorList>
            <person name="Stuckert A."/>
        </authorList>
    </citation>
    <scope>NUCLEOTIDE SEQUENCE</scope>
</reference>
<name>A0ABN9E7V1_9NEOB</name>
<comment type="caution">
    <text evidence="2">The sequence shown here is derived from an EMBL/GenBank/DDBJ whole genome shotgun (WGS) entry which is preliminary data.</text>
</comment>
<proteinExistence type="predicted"/>
<sequence>MDGRVVSVVRRARSATCGQQGTEGAGREWSGSQAGFSNSRAARYKGSGRECRGQDQTGRGTGYTIQGLMGKHTPRP</sequence>
<evidence type="ECO:0000313" key="2">
    <source>
        <dbReference type="EMBL" id="CAI9580955.1"/>
    </source>
</evidence>
<feature type="compositionally biased region" description="Polar residues" evidence="1">
    <location>
        <begin position="30"/>
        <end position="40"/>
    </location>
</feature>
<dbReference type="EMBL" id="CATNWA010015227">
    <property type="protein sequence ID" value="CAI9580955.1"/>
    <property type="molecule type" value="Genomic_DNA"/>
</dbReference>
<accession>A0ABN9E7V1</accession>
<feature type="region of interest" description="Disordered" evidence="1">
    <location>
        <begin position="15"/>
        <end position="76"/>
    </location>
</feature>